<evidence type="ECO:0000313" key="1">
    <source>
        <dbReference type="EMBL" id="GCE18638.1"/>
    </source>
</evidence>
<reference evidence="2" key="1">
    <citation type="submission" date="2018-12" db="EMBL/GenBank/DDBJ databases">
        <title>Tengunoibacter tsumagoiensis gen. nov., sp. nov., Dictyobacter kobayashii sp. nov., D. alpinus sp. nov., and D. joshuensis sp. nov. and description of Dictyobacteraceae fam. nov. within the order Ktedonobacterales isolated from Tengu-no-mugimeshi.</title>
        <authorList>
            <person name="Wang C.M."/>
            <person name="Zheng Y."/>
            <person name="Sakai Y."/>
            <person name="Toyoda A."/>
            <person name="Minakuchi Y."/>
            <person name="Abe K."/>
            <person name="Yokota A."/>
            <person name="Yabe S."/>
        </authorList>
    </citation>
    <scope>NUCLEOTIDE SEQUENCE [LARGE SCALE GENOMIC DNA]</scope>
    <source>
        <strain evidence="2">Uno11</strain>
    </source>
</reference>
<gene>
    <name evidence="1" type="ORF">KDK_24380</name>
</gene>
<evidence type="ECO:0000313" key="2">
    <source>
        <dbReference type="Proteomes" id="UP000287188"/>
    </source>
</evidence>
<dbReference type="EMBL" id="BIFS01000001">
    <property type="protein sequence ID" value="GCE18638.1"/>
    <property type="molecule type" value="Genomic_DNA"/>
</dbReference>
<name>A0A402AHP2_9CHLR</name>
<dbReference type="RefSeq" id="WP_126550143.1">
    <property type="nucleotide sequence ID" value="NZ_BIFS01000001.1"/>
</dbReference>
<protein>
    <submittedName>
        <fullName evidence="1">Uncharacterized protein</fullName>
    </submittedName>
</protein>
<organism evidence="1 2">
    <name type="scientific">Dictyobacter kobayashii</name>
    <dbReference type="NCBI Taxonomy" id="2014872"/>
    <lineage>
        <taxon>Bacteria</taxon>
        <taxon>Bacillati</taxon>
        <taxon>Chloroflexota</taxon>
        <taxon>Ktedonobacteria</taxon>
        <taxon>Ktedonobacterales</taxon>
        <taxon>Dictyobacteraceae</taxon>
        <taxon>Dictyobacter</taxon>
    </lineage>
</organism>
<sequence>MSTVDLRLEAFCSWLCERESEVVGYPGIWFNDPLAEWISQQVGRVCGVEGKVYGPAAWDMCRWWWLPLWAQLFVAWTDKYAKRAMTGEQAFAILAEIERRHQRLEW</sequence>
<comment type="caution">
    <text evidence="1">The sequence shown here is derived from an EMBL/GenBank/DDBJ whole genome shotgun (WGS) entry which is preliminary data.</text>
</comment>
<dbReference type="Proteomes" id="UP000287188">
    <property type="component" value="Unassembled WGS sequence"/>
</dbReference>
<proteinExistence type="predicted"/>
<dbReference type="AlphaFoldDB" id="A0A402AHP2"/>
<accession>A0A402AHP2</accession>
<keyword evidence="2" id="KW-1185">Reference proteome</keyword>
<dbReference type="OrthoDB" id="9849142at2"/>